<dbReference type="EC" id="3.6.1.74" evidence="8"/>
<sequence>MNYNGNVSELSVASDVERKEGDRVKNRMSYRHLAFQIDLTQVSTQEANAPSPPGFDHELEIEISAAEVRHQGKMVLAGDQRNQY</sequence>
<feature type="region of interest" description="Disordered" evidence="9">
    <location>
        <begin position="1"/>
        <end position="20"/>
    </location>
</feature>
<evidence type="ECO:0000313" key="12">
    <source>
        <dbReference type="Proteomes" id="UP000034164"/>
    </source>
</evidence>
<dbReference type="GO" id="GO:0004651">
    <property type="term" value="F:polynucleotide 5'-phosphatase activity"/>
    <property type="evidence" value="ECO:0007669"/>
    <property type="project" value="UniProtKB-UniRule"/>
</dbReference>
<keyword evidence="4 8" id="KW-0507">mRNA processing</keyword>
<dbReference type="Proteomes" id="UP000034164">
    <property type="component" value="Unassembled WGS sequence"/>
</dbReference>
<protein>
    <recommendedName>
        <fullName evidence="8">mRNA-capping enzyme subunit beta</fullName>
        <ecNumber evidence="8">3.6.1.74</ecNumber>
    </recommendedName>
    <alternativeName>
        <fullName evidence="8">mRNA 5'-phosphatase</fullName>
    </alternativeName>
    <alternativeName>
        <fullName evidence="8">mRNA 5'-triphosphate monophosphatase</fullName>
    </alternativeName>
</protein>
<dbReference type="AlphaFoldDB" id="A0A0G2IZF0"/>
<dbReference type="GO" id="GO:0006370">
    <property type="term" value="P:7-methylguanosine mRNA capping"/>
    <property type="evidence" value="ECO:0007669"/>
    <property type="project" value="UniProtKB-UniRule"/>
</dbReference>
<feature type="compositionally biased region" description="Polar residues" evidence="9">
    <location>
        <begin position="1"/>
        <end position="11"/>
    </location>
</feature>
<comment type="cofactor">
    <cofactor evidence="1 8">
        <name>Mg(2+)</name>
        <dbReference type="ChEBI" id="CHEBI:18420"/>
    </cofactor>
</comment>
<evidence type="ECO:0000256" key="4">
    <source>
        <dbReference type="ARBA" id="ARBA00022664"/>
    </source>
</evidence>
<dbReference type="InterPro" id="IPR040343">
    <property type="entry name" value="Cet1/Ctl1"/>
</dbReference>
<dbReference type="GO" id="GO:0031533">
    <property type="term" value="C:mRNA capping enzyme complex"/>
    <property type="evidence" value="ECO:0007669"/>
    <property type="project" value="UniProtKB-UniRule"/>
</dbReference>
<evidence type="ECO:0000256" key="9">
    <source>
        <dbReference type="SAM" id="MobiDB-lite"/>
    </source>
</evidence>
<feature type="domain" description="mRNA triphosphatase Cet1-like" evidence="10">
    <location>
        <begin position="13"/>
        <end position="63"/>
    </location>
</feature>
<name>A0A0G2IZF0_9EURO</name>
<gene>
    <name evidence="11" type="ORF">EMCG_04000</name>
</gene>
<evidence type="ECO:0000256" key="2">
    <source>
        <dbReference type="ARBA" id="ARBA00004123"/>
    </source>
</evidence>
<dbReference type="PANTHER" id="PTHR28118">
    <property type="entry name" value="POLYNUCLEOTIDE 5'-TRIPHOSPHATASE-RELATED"/>
    <property type="match status" value="1"/>
</dbReference>
<evidence type="ECO:0000256" key="5">
    <source>
        <dbReference type="ARBA" id="ARBA00022801"/>
    </source>
</evidence>
<evidence type="ECO:0000313" key="11">
    <source>
        <dbReference type="EMBL" id="KKZ61394.1"/>
    </source>
</evidence>
<dbReference type="VEuPathDB" id="FungiDB:EMCG_04000"/>
<dbReference type="PANTHER" id="PTHR28118:SF1">
    <property type="entry name" value="POLYNUCLEOTIDE 5'-TRIPHOSPHATASE CTL1-RELATED"/>
    <property type="match status" value="1"/>
</dbReference>
<dbReference type="OrthoDB" id="272147at2759"/>
<keyword evidence="5 8" id="KW-0378">Hydrolase</keyword>
<proteinExistence type="inferred from homology"/>
<dbReference type="InterPro" id="IPR037009">
    <property type="entry name" value="mRNA_triPase_Cet1_sf"/>
</dbReference>
<dbReference type="GO" id="GO:0140818">
    <property type="term" value="F:mRNA 5'-triphosphate monophosphatase activity"/>
    <property type="evidence" value="ECO:0007669"/>
    <property type="project" value="UniProtKB-EC"/>
</dbReference>
<keyword evidence="6 8" id="KW-0539">Nucleus</keyword>
<evidence type="ECO:0000256" key="3">
    <source>
        <dbReference type="ARBA" id="ARBA00006345"/>
    </source>
</evidence>
<organism evidence="11 12">
    <name type="scientific">[Emmonsia] crescens</name>
    <dbReference type="NCBI Taxonomy" id="73230"/>
    <lineage>
        <taxon>Eukaryota</taxon>
        <taxon>Fungi</taxon>
        <taxon>Dikarya</taxon>
        <taxon>Ascomycota</taxon>
        <taxon>Pezizomycotina</taxon>
        <taxon>Eurotiomycetes</taxon>
        <taxon>Eurotiomycetidae</taxon>
        <taxon>Onygenales</taxon>
        <taxon>Ajellomycetaceae</taxon>
        <taxon>Emergomyces</taxon>
    </lineage>
</organism>
<comment type="subcellular location">
    <subcellularLocation>
        <location evidence="2 8">Nucleus</location>
    </subcellularLocation>
</comment>
<evidence type="ECO:0000256" key="8">
    <source>
        <dbReference type="RuleBase" id="RU367053"/>
    </source>
</evidence>
<dbReference type="SUPFAM" id="SSF55154">
    <property type="entry name" value="CYTH-like phosphatases"/>
    <property type="match status" value="1"/>
</dbReference>
<keyword evidence="8" id="KW-0506">mRNA capping</keyword>
<evidence type="ECO:0000256" key="7">
    <source>
        <dbReference type="ARBA" id="ARBA00047740"/>
    </source>
</evidence>
<dbReference type="Pfam" id="PF02940">
    <property type="entry name" value="mRNA_triPase"/>
    <property type="match status" value="1"/>
</dbReference>
<evidence type="ECO:0000256" key="1">
    <source>
        <dbReference type="ARBA" id="ARBA00001946"/>
    </source>
</evidence>
<dbReference type="InterPro" id="IPR004206">
    <property type="entry name" value="mRNA_triPase_Cet1"/>
</dbReference>
<dbReference type="InterPro" id="IPR033469">
    <property type="entry name" value="CYTH-like_dom_sf"/>
</dbReference>
<comment type="similarity">
    <text evidence="3 8">Belongs to the fungal TPase family.</text>
</comment>
<dbReference type="Gene3D" id="3.20.100.10">
    <property type="entry name" value="mRNA triphosphatase Cet1-like"/>
    <property type="match status" value="1"/>
</dbReference>
<evidence type="ECO:0000256" key="6">
    <source>
        <dbReference type="ARBA" id="ARBA00023242"/>
    </source>
</evidence>
<comment type="function">
    <text evidence="8">First step of mRNA capping. Converts the 5'-triphosphate end of a nascent mRNA chain into a diphosphate end.</text>
</comment>
<comment type="caution">
    <text evidence="11">The sequence shown here is derived from an EMBL/GenBank/DDBJ whole genome shotgun (WGS) entry which is preliminary data.</text>
</comment>
<evidence type="ECO:0000259" key="10">
    <source>
        <dbReference type="Pfam" id="PF02940"/>
    </source>
</evidence>
<comment type="subunit">
    <text evidence="8">Heterodimer. The mRNA-capping enzyme is composed of two separate chains alpha and beta, respectively a mRNA guanylyltransferase and an mRNA 5'-triphosphate monophosphatase.</text>
</comment>
<accession>A0A0G2IZF0</accession>
<dbReference type="EMBL" id="LCZI01001307">
    <property type="protein sequence ID" value="KKZ61394.1"/>
    <property type="molecule type" value="Genomic_DNA"/>
</dbReference>
<comment type="catalytic activity">
    <reaction evidence="7">
        <text>a 5'-end triphospho-ribonucleoside in mRNA + H2O = a 5'-end diphospho-ribonucleoside in mRNA + phosphate + H(+)</text>
        <dbReference type="Rhea" id="RHEA:67004"/>
        <dbReference type="Rhea" id="RHEA-COMP:17164"/>
        <dbReference type="Rhea" id="RHEA-COMP:17165"/>
        <dbReference type="ChEBI" id="CHEBI:15377"/>
        <dbReference type="ChEBI" id="CHEBI:15378"/>
        <dbReference type="ChEBI" id="CHEBI:43474"/>
        <dbReference type="ChEBI" id="CHEBI:167616"/>
        <dbReference type="ChEBI" id="CHEBI:167618"/>
        <dbReference type="EC" id="3.6.1.74"/>
    </reaction>
    <physiologicalReaction direction="left-to-right" evidence="7">
        <dbReference type="Rhea" id="RHEA:67005"/>
    </physiologicalReaction>
</comment>
<reference evidence="12" key="1">
    <citation type="journal article" date="2015" name="PLoS Genet.">
        <title>The dynamic genome and transcriptome of the human fungal pathogen Blastomyces and close relative Emmonsia.</title>
        <authorList>
            <person name="Munoz J.F."/>
            <person name="Gauthier G.M."/>
            <person name="Desjardins C.A."/>
            <person name="Gallo J.E."/>
            <person name="Holder J."/>
            <person name="Sullivan T.D."/>
            <person name="Marty A.J."/>
            <person name="Carmen J.C."/>
            <person name="Chen Z."/>
            <person name="Ding L."/>
            <person name="Gujja S."/>
            <person name="Magrini V."/>
            <person name="Misas E."/>
            <person name="Mitreva M."/>
            <person name="Priest M."/>
            <person name="Saif S."/>
            <person name="Whiston E.A."/>
            <person name="Young S."/>
            <person name="Zeng Q."/>
            <person name="Goldman W.E."/>
            <person name="Mardis E.R."/>
            <person name="Taylor J.W."/>
            <person name="McEwen J.G."/>
            <person name="Clay O.K."/>
            <person name="Klein B.S."/>
            <person name="Cuomo C.A."/>
        </authorList>
    </citation>
    <scope>NUCLEOTIDE SEQUENCE [LARGE SCALE GENOMIC DNA]</scope>
    <source>
        <strain evidence="12">UAMH 3008</strain>
    </source>
</reference>